<evidence type="ECO:0000256" key="4">
    <source>
        <dbReference type="ARBA" id="ARBA00023235"/>
    </source>
</evidence>
<dbReference type="PANTHER" id="PTHR45779:SF7">
    <property type="entry name" value="PEPTIDYLPROLYL ISOMERASE"/>
    <property type="match status" value="1"/>
</dbReference>
<dbReference type="SUPFAM" id="SSF54534">
    <property type="entry name" value="FKBP-like"/>
    <property type="match status" value="1"/>
</dbReference>
<accession>A0A7S0BGI0</accession>
<evidence type="ECO:0000256" key="3">
    <source>
        <dbReference type="ARBA" id="ARBA00023110"/>
    </source>
</evidence>
<keyword evidence="7" id="KW-0732">Signal</keyword>
<dbReference type="AlphaFoldDB" id="A0A7S0BGI0"/>
<dbReference type="InterPro" id="IPR044609">
    <property type="entry name" value="FKBP2/11"/>
</dbReference>
<dbReference type="EC" id="5.2.1.8" evidence="2 5"/>
<keyword evidence="3 5" id="KW-0697">Rotamase</keyword>
<dbReference type="GO" id="GO:0003755">
    <property type="term" value="F:peptidyl-prolyl cis-trans isomerase activity"/>
    <property type="evidence" value="ECO:0007669"/>
    <property type="project" value="UniProtKB-KW"/>
</dbReference>
<dbReference type="EMBL" id="HBEK01006268">
    <property type="protein sequence ID" value="CAD8393512.1"/>
    <property type="molecule type" value="Transcribed_RNA"/>
</dbReference>
<evidence type="ECO:0000256" key="1">
    <source>
        <dbReference type="ARBA" id="ARBA00000971"/>
    </source>
</evidence>
<name>A0A7S0BGI0_9RHOD</name>
<dbReference type="PANTHER" id="PTHR45779">
    <property type="entry name" value="PEPTIDYLPROLYL ISOMERASE"/>
    <property type="match status" value="1"/>
</dbReference>
<organism evidence="9">
    <name type="scientific">Rhodosorus marinus</name>
    <dbReference type="NCBI Taxonomy" id="101924"/>
    <lineage>
        <taxon>Eukaryota</taxon>
        <taxon>Rhodophyta</taxon>
        <taxon>Stylonematophyceae</taxon>
        <taxon>Stylonematales</taxon>
        <taxon>Stylonemataceae</taxon>
        <taxon>Rhodosorus</taxon>
    </lineage>
</organism>
<evidence type="ECO:0000256" key="7">
    <source>
        <dbReference type="SAM" id="SignalP"/>
    </source>
</evidence>
<protein>
    <recommendedName>
        <fullName evidence="2 5">peptidylprolyl isomerase</fullName>
        <ecNumber evidence="2 5">5.2.1.8</ecNumber>
    </recommendedName>
</protein>
<sequence>MKGFGLVCGLLVIGAVVADEVTELKIDVTFTPDTCETKTSKGDKVAVHYTGKLLDGTEFDSSLKRDDPLKLTVGVGQVIQGWDEGLLGMCVGEKRTLTIPPNEAYGERGVPGAIPKNAVLVFDVEMMSITSGSGDATEGDEDEYVDYDDSEYADYEDDKYEEYEEDEGEYDDEGYEL</sequence>
<keyword evidence="4 5" id="KW-0413">Isomerase</keyword>
<reference evidence="9" key="1">
    <citation type="submission" date="2021-01" db="EMBL/GenBank/DDBJ databases">
        <authorList>
            <person name="Corre E."/>
            <person name="Pelletier E."/>
            <person name="Niang G."/>
            <person name="Scheremetjew M."/>
            <person name="Finn R."/>
            <person name="Kale V."/>
            <person name="Holt S."/>
            <person name="Cochrane G."/>
            <person name="Meng A."/>
            <person name="Brown T."/>
            <person name="Cohen L."/>
        </authorList>
    </citation>
    <scope>NUCLEOTIDE SEQUENCE</scope>
    <source>
        <strain evidence="9">UTEX LB 2760</strain>
    </source>
</reference>
<dbReference type="GO" id="GO:0005783">
    <property type="term" value="C:endoplasmic reticulum"/>
    <property type="evidence" value="ECO:0007669"/>
    <property type="project" value="TreeGrafter"/>
</dbReference>
<feature type="signal peptide" evidence="7">
    <location>
        <begin position="1"/>
        <end position="18"/>
    </location>
</feature>
<feature type="chain" id="PRO_5031175476" description="peptidylprolyl isomerase" evidence="7">
    <location>
        <begin position="19"/>
        <end position="177"/>
    </location>
</feature>
<proteinExistence type="predicted"/>
<comment type="catalytic activity">
    <reaction evidence="1 5">
        <text>[protein]-peptidylproline (omega=180) = [protein]-peptidylproline (omega=0)</text>
        <dbReference type="Rhea" id="RHEA:16237"/>
        <dbReference type="Rhea" id="RHEA-COMP:10747"/>
        <dbReference type="Rhea" id="RHEA-COMP:10748"/>
        <dbReference type="ChEBI" id="CHEBI:83833"/>
        <dbReference type="ChEBI" id="CHEBI:83834"/>
        <dbReference type="EC" id="5.2.1.8"/>
    </reaction>
</comment>
<evidence type="ECO:0000259" key="8">
    <source>
        <dbReference type="PROSITE" id="PS50059"/>
    </source>
</evidence>
<feature type="compositionally biased region" description="Acidic residues" evidence="6">
    <location>
        <begin position="137"/>
        <end position="177"/>
    </location>
</feature>
<dbReference type="InterPro" id="IPR046357">
    <property type="entry name" value="PPIase_dom_sf"/>
</dbReference>
<dbReference type="Pfam" id="PF00254">
    <property type="entry name" value="FKBP_C"/>
    <property type="match status" value="1"/>
</dbReference>
<evidence type="ECO:0000256" key="2">
    <source>
        <dbReference type="ARBA" id="ARBA00013194"/>
    </source>
</evidence>
<dbReference type="FunFam" id="3.10.50.40:FF:000006">
    <property type="entry name" value="Peptidyl-prolyl cis-trans isomerase"/>
    <property type="match status" value="1"/>
</dbReference>
<dbReference type="PROSITE" id="PS50059">
    <property type="entry name" value="FKBP_PPIASE"/>
    <property type="match status" value="1"/>
</dbReference>
<feature type="region of interest" description="Disordered" evidence="6">
    <location>
        <begin position="130"/>
        <end position="177"/>
    </location>
</feature>
<evidence type="ECO:0000256" key="5">
    <source>
        <dbReference type="PROSITE-ProRule" id="PRU00277"/>
    </source>
</evidence>
<evidence type="ECO:0000256" key="6">
    <source>
        <dbReference type="SAM" id="MobiDB-lite"/>
    </source>
</evidence>
<evidence type="ECO:0000313" key="9">
    <source>
        <dbReference type="EMBL" id="CAD8393512.1"/>
    </source>
</evidence>
<feature type="domain" description="PPIase FKBP-type" evidence="8">
    <location>
        <begin position="42"/>
        <end position="130"/>
    </location>
</feature>
<dbReference type="InterPro" id="IPR001179">
    <property type="entry name" value="PPIase_FKBP_dom"/>
</dbReference>
<gene>
    <name evidence="9" type="ORF">RMAR0315_LOCUS3497</name>
</gene>
<dbReference type="Gene3D" id="3.10.50.40">
    <property type="match status" value="1"/>
</dbReference>